<dbReference type="InterPro" id="IPR001279">
    <property type="entry name" value="Metallo-B-lactamas"/>
</dbReference>
<feature type="transmembrane region" description="Helical" evidence="7">
    <location>
        <begin position="206"/>
        <end position="224"/>
    </location>
</feature>
<feature type="transmembrane region" description="Helical" evidence="7">
    <location>
        <begin position="158"/>
        <end position="177"/>
    </location>
</feature>
<dbReference type="InterPro" id="IPR036866">
    <property type="entry name" value="RibonucZ/Hydroxyglut_hydro"/>
</dbReference>
<evidence type="ECO:0000256" key="2">
    <source>
        <dbReference type="ARBA" id="ARBA00022475"/>
    </source>
</evidence>
<keyword evidence="10" id="KW-1185">Reference proteome</keyword>
<dbReference type="NCBIfam" id="TIGR00360">
    <property type="entry name" value="ComEC_N-term"/>
    <property type="match status" value="1"/>
</dbReference>
<feature type="compositionally biased region" description="Low complexity" evidence="6">
    <location>
        <begin position="739"/>
        <end position="752"/>
    </location>
</feature>
<feature type="compositionally biased region" description="Basic residues" evidence="6">
    <location>
        <begin position="940"/>
        <end position="949"/>
    </location>
</feature>
<dbReference type="PANTHER" id="PTHR30619">
    <property type="entry name" value="DNA INTERNALIZATION/COMPETENCE PROTEIN COMEC/REC2"/>
    <property type="match status" value="1"/>
</dbReference>
<dbReference type="Pfam" id="PF03772">
    <property type="entry name" value="Competence"/>
    <property type="match status" value="1"/>
</dbReference>
<feature type="domain" description="Metallo-beta-lactamase" evidence="8">
    <location>
        <begin position="421"/>
        <end position="589"/>
    </location>
</feature>
<accession>A0ABS6ZGM8</accession>
<dbReference type="Gene3D" id="3.60.15.10">
    <property type="entry name" value="Ribonuclease Z/Hydroxyacylglutathione hydrolase-like"/>
    <property type="match status" value="1"/>
</dbReference>
<sequence length="1037" mass="106234">VGLGVYATVKVVGAAKRGVERTVTQARRTVEDASLRAKSFGQLGPAGAVALLRPAGDAPPRVVGGPDAVQRVAGALRAGLRKATDGLAPDARALLPGLVVGDTSRVPDDLHDAFRATDLLHLLAVSGSNLTVVLFLLIGPPGRAQRSERRGLAPRLGLSLRATAVGGALLTLAFVVVCRPDPSVLRAAACGAVTLLAIATGRRRSLVPALAAAVVLLVLYDPWLARSPGFLLSVLATGALLLLAPRWSAALQRRGMPARPAEALAAAAAAQAVCAPVVAVLSARVSLVGIPCNLLAELAAGPATVLGFAVLAAAPVSGPAAELLARCAGVPAGWIALVARTGARLPGAELSWPGGVAGGLLLAAVTVLALWCAGRAGRRRGLGAASALLLLVAVLRPPQLTRMVTAWPPPDWNYVQCAVGQGDAGVLSVGPGTAVVVDAGPEPEPVDACLRTLGVRTVPMLLLTHFHADHVGGLSGVLRGRSVGLIQTTALAEPPFRAAQVRRAAAAAGVPVVAARAGERRRAGPVQWQVLWPPPGLTGAGPNDASVALLVRTAGPTLLLLGDLEPDAQQALLREHPELGPVDVLKVAHHGSAHQDPGLYARTRPRVAIVPVGTGNRYGHPAPGTLALLRAGGAAVLRTDTDGSVAVLGAGPGTRAVPAGRRGRRHAGRGTPDSVCSRPGAMIECVFARRARRGARVHTARGCINHVRSPTGDTDGRKQQSTDLRDTHAAAHGEAAQLPGARHGPPAGPAGHVRGDGPDRPPDRQRRDGPVRRVHRGGPGGGVPADGHRGGLRALPRGDAGRRRSPGGHRGDRARPGGAAAAAAARPLGDRSGPLGHRLLGAPHRSGPDPRPVQHVRGRGPDRRTHGGVLHARDHRRGEHRHRPADARRPPAVGRLPGRGPPPDRGVLQRALHPPQRRALDRGRGPDPARGQPFGDPGHRVPRRRHGHGGRAAGGGPGHHRTPPRGLHLELAVHAGPGHRGDRFERRGPAGRADPPQGVGVGAGSGPTPLAGPCAPGRPGFGAQDSRLRRAGRPGPA</sequence>
<feature type="transmembrane region" description="Helical" evidence="7">
    <location>
        <begin position="381"/>
        <end position="398"/>
    </location>
</feature>
<feature type="region of interest" description="Disordered" evidence="6">
    <location>
        <begin position="705"/>
        <end position="1037"/>
    </location>
</feature>
<organism evidence="9 10">
    <name type="scientific">Streptomyces bambusae</name>
    <dbReference type="NCBI Taxonomy" id="1550616"/>
    <lineage>
        <taxon>Bacteria</taxon>
        <taxon>Bacillati</taxon>
        <taxon>Actinomycetota</taxon>
        <taxon>Actinomycetes</taxon>
        <taxon>Kitasatosporales</taxon>
        <taxon>Streptomycetaceae</taxon>
        <taxon>Streptomyces</taxon>
    </lineage>
</organism>
<gene>
    <name evidence="9" type="ORF">GPJ59_34945</name>
</gene>
<evidence type="ECO:0000313" key="9">
    <source>
        <dbReference type="EMBL" id="MBW5486895.1"/>
    </source>
</evidence>
<reference evidence="9 10" key="1">
    <citation type="submission" date="2019-12" db="EMBL/GenBank/DDBJ databases">
        <title>Genome sequence of Streptomyces bambusae.</title>
        <authorList>
            <person name="Bansal K."/>
            <person name="Choksket S."/>
            <person name="Korpole S."/>
            <person name="Patil P.B."/>
        </authorList>
    </citation>
    <scope>NUCLEOTIDE SEQUENCE [LARGE SCALE GENOMIC DNA]</scope>
    <source>
        <strain evidence="9 10">SK60</strain>
    </source>
</reference>
<comment type="caution">
    <text evidence="9">The sequence shown here is derived from an EMBL/GenBank/DDBJ whole genome shotgun (WGS) entry which is preliminary data.</text>
</comment>
<feature type="region of interest" description="Disordered" evidence="6">
    <location>
        <begin position="650"/>
        <end position="675"/>
    </location>
</feature>
<feature type="transmembrane region" description="Helical" evidence="7">
    <location>
        <begin position="230"/>
        <end position="249"/>
    </location>
</feature>
<evidence type="ECO:0000259" key="8">
    <source>
        <dbReference type="SMART" id="SM00849"/>
    </source>
</evidence>
<dbReference type="InterPro" id="IPR052159">
    <property type="entry name" value="Competence_DNA_uptake"/>
</dbReference>
<feature type="transmembrane region" description="Helical" evidence="7">
    <location>
        <begin position="119"/>
        <end position="138"/>
    </location>
</feature>
<evidence type="ECO:0000256" key="4">
    <source>
        <dbReference type="ARBA" id="ARBA00022989"/>
    </source>
</evidence>
<proteinExistence type="predicted"/>
<evidence type="ECO:0000313" key="10">
    <source>
        <dbReference type="Proteomes" id="UP000812013"/>
    </source>
</evidence>
<feature type="compositionally biased region" description="Basic and acidic residues" evidence="6">
    <location>
        <begin position="714"/>
        <end position="731"/>
    </location>
</feature>
<evidence type="ECO:0000256" key="3">
    <source>
        <dbReference type="ARBA" id="ARBA00022692"/>
    </source>
</evidence>
<protein>
    <submittedName>
        <fullName evidence="9">MBL fold metallo-hydrolase</fullName>
    </submittedName>
</protein>
<feature type="transmembrane region" description="Helical" evidence="7">
    <location>
        <begin position="355"/>
        <end position="374"/>
    </location>
</feature>
<evidence type="ECO:0000256" key="6">
    <source>
        <dbReference type="SAM" id="MobiDB-lite"/>
    </source>
</evidence>
<feature type="compositionally biased region" description="Basic and acidic residues" evidence="6">
    <location>
        <begin position="918"/>
        <end position="927"/>
    </location>
</feature>
<evidence type="ECO:0000256" key="7">
    <source>
        <dbReference type="SAM" id="Phobius"/>
    </source>
</evidence>
<feature type="transmembrane region" description="Helical" evidence="7">
    <location>
        <begin position="294"/>
        <end position="316"/>
    </location>
</feature>
<keyword evidence="2" id="KW-1003">Cell membrane</keyword>
<feature type="compositionally biased region" description="Basic and acidic residues" evidence="6">
    <location>
        <begin position="979"/>
        <end position="988"/>
    </location>
</feature>
<name>A0ABS6ZGM8_9ACTN</name>
<feature type="compositionally biased region" description="Basic residues" evidence="6">
    <location>
        <begin position="873"/>
        <end position="883"/>
    </location>
</feature>
<keyword evidence="3 7" id="KW-0812">Transmembrane</keyword>
<feature type="non-terminal residue" evidence="9">
    <location>
        <position position="1037"/>
    </location>
</feature>
<comment type="subcellular location">
    <subcellularLocation>
        <location evidence="1">Cell membrane</location>
        <topology evidence="1">Multi-pass membrane protein</topology>
    </subcellularLocation>
</comment>
<evidence type="ECO:0000256" key="1">
    <source>
        <dbReference type="ARBA" id="ARBA00004651"/>
    </source>
</evidence>
<keyword evidence="5 7" id="KW-0472">Membrane</keyword>
<keyword evidence="4 7" id="KW-1133">Transmembrane helix</keyword>
<dbReference type="SUPFAM" id="SSF56281">
    <property type="entry name" value="Metallo-hydrolase/oxidoreductase"/>
    <property type="match status" value="1"/>
</dbReference>
<dbReference type="Pfam" id="PF00753">
    <property type="entry name" value="Lactamase_B"/>
    <property type="match status" value="1"/>
</dbReference>
<dbReference type="Proteomes" id="UP000812013">
    <property type="component" value="Unassembled WGS sequence"/>
</dbReference>
<feature type="non-terminal residue" evidence="9">
    <location>
        <position position="1"/>
    </location>
</feature>
<dbReference type="PANTHER" id="PTHR30619:SF1">
    <property type="entry name" value="RECOMBINATION PROTEIN 2"/>
    <property type="match status" value="1"/>
</dbReference>
<dbReference type="InterPro" id="IPR004477">
    <property type="entry name" value="ComEC_N"/>
</dbReference>
<feature type="compositionally biased region" description="Low complexity" evidence="6">
    <location>
        <begin position="816"/>
        <end position="831"/>
    </location>
</feature>
<dbReference type="SMART" id="SM00849">
    <property type="entry name" value="Lactamase_B"/>
    <property type="match status" value="1"/>
</dbReference>
<evidence type="ECO:0000256" key="5">
    <source>
        <dbReference type="ARBA" id="ARBA00023136"/>
    </source>
</evidence>
<feature type="compositionally biased region" description="Basic and acidic residues" evidence="6">
    <location>
        <begin position="753"/>
        <end position="771"/>
    </location>
</feature>
<dbReference type="EMBL" id="WTFF01000519">
    <property type="protein sequence ID" value="MBW5486895.1"/>
    <property type="molecule type" value="Genomic_DNA"/>
</dbReference>